<dbReference type="Proteomes" id="UP000315010">
    <property type="component" value="Unassembled WGS sequence"/>
</dbReference>
<evidence type="ECO:0000313" key="2">
    <source>
        <dbReference type="Proteomes" id="UP000315010"/>
    </source>
</evidence>
<dbReference type="AlphaFoldDB" id="A0A5C5Z556"/>
<dbReference type="EMBL" id="SJPJ01000001">
    <property type="protein sequence ID" value="TWT82330.1"/>
    <property type="molecule type" value="Genomic_DNA"/>
</dbReference>
<keyword evidence="2" id="KW-1185">Reference proteome</keyword>
<name>A0A5C5Z556_9BACT</name>
<reference evidence="1 2" key="1">
    <citation type="submission" date="2019-02" db="EMBL/GenBank/DDBJ databases">
        <title>Deep-cultivation of Planctomycetes and their phenomic and genomic characterization uncovers novel biology.</title>
        <authorList>
            <person name="Wiegand S."/>
            <person name="Jogler M."/>
            <person name="Boedeker C."/>
            <person name="Pinto D."/>
            <person name="Vollmers J."/>
            <person name="Rivas-Marin E."/>
            <person name="Kohn T."/>
            <person name="Peeters S.H."/>
            <person name="Heuer A."/>
            <person name="Rast P."/>
            <person name="Oberbeckmann S."/>
            <person name="Bunk B."/>
            <person name="Jeske O."/>
            <person name="Meyerdierks A."/>
            <person name="Storesund J.E."/>
            <person name="Kallscheuer N."/>
            <person name="Luecker S."/>
            <person name="Lage O.M."/>
            <person name="Pohl T."/>
            <person name="Merkel B.J."/>
            <person name="Hornburger P."/>
            <person name="Mueller R.-W."/>
            <person name="Bruemmer F."/>
            <person name="Labrenz M."/>
            <person name="Spormann A.M."/>
            <person name="Op Den Camp H."/>
            <person name="Overmann J."/>
            <person name="Amann R."/>
            <person name="Jetten M.S.M."/>
            <person name="Mascher T."/>
            <person name="Medema M.H."/>
            <person name="Devos D.P."/>
            <person name="Kaster A.-K."/>
            <person name="Ovreas L."/>
            <person name="Rohde M."/>
            <person name="Galperin M.Y."/>
            <person name="Jogler C."/>
        </authorList>
    </citation>
    <scope>NUCLEOTIDE SEQUENCE [LARGE SCALE GENOMIC DNA]</scope>
    <source>
        <strain evidence="1 2">CA13</strain>
    </source>
</reference>
<protein>
    <submittedName>
        <fullName evidence="1">Uncharacterized protein</fullName>
    </submittedName>
</protein>
<gene>
    <name evidence="1" type="ORF">CA13_37920</name>
</gene>
<organism evidence="1 2">
    <name type="scientific">Novipirellula herctigrandis</name>
    <dbReference type="NCBI Taxonomy" id="2527986"/>
    <lineage>
        <taxon>Bacteria</taxon>
        <taxon>Pseudomonadati</taxon>
        <taxon>Planctomycetota</taxon>
        <taxon>Planctomycetia</taxon>
        <taxon>Pirellulales</taxon>
        <taxon>Pirellulaceae</taxon>
        <taxon>Novipirellula</taxon>
    </lineage>
</organism>
<comment type="caution">
    <text evidence="1">The sequence shown here is derived from an EMBL/GenBank/DDBJ whole genome shotgun (WGS) entry which is preliminary data.</text>
</comment>
<evidence type="ECO:0000313" key="1">
    <source>
        <dbReference type="EMBL" id="TWT82330.1"/>
    </source>
</evidence>
<sequence>MVLEDFFERRLPPATIPFSLVSLRSCVLFEKILKNIESHFALQLLGFELITIGCCPEQGYDCVIISGFDPKYFRW</sequence>
<accession>A0A5C5Z556</accession>
<proteinExistence type="predicted"/>